<sequence length="571" mass="64664">MTQNNQNFETLKQGLTAYTVPQLKSLGTQISKKLPTRKAELVNHINELVFRNLEEIVKKLDELGVAALEEAVFNWGGEFRTKQFIAKYGAYPILSTSHNPYRDDLHLLFLFFIKGGIPTDLQDKLKTILHQPETESIKYSSQKDFQDLIIRETELAAAMNLSMMIDMVNDGKLKVSGKTGRPTAATMKKINAALYDGDFYEDDEYGPLQSFAWPLLLQGGGMAELDGNTLKLTKKGTAVAKKDLAYGIKTIWKKWEKTTLIDEFSRVTHIKGQKAAKGRALLSPVRRRPAINNVLSHLKEGRWVSVDEVSRYMLSGDLDFKMANYMGKLYILDPHYGSLDYCYTWPLLQLRYMLVYFFEYCATLGILDVAYKKPEYAREDFRDNWGADEYDYLSVYDGLMYIRMNRLGAYVLGASEQYGSEDAKAFCIVDTLIQYKGKSTPSADILLYLDKIADRKETSQWQISESTLAMAIKNGEKIADIKAFLNDITSKNPGKLVMNMLDEMMDMTAAVVDKGTATLYECHAQARKQILSNRQLNQLCLPAGDAHIVVLPGKKKAFLNQLESLGIIVER</sequence>
<name>A0A850TAV9_9BACT</name>
<reference evidence="1 2" key="1">
    <citation type="submission" date="2020-06" db="EMBL/GenBank/DDBJ databases">
        <title>High-quality draft genome of sulfate reducer Desulfobacter latus type strain AcrS2 isolated from marine sediment.</title>
        <authorList>
            <person name="Hoppe M."/>
            <person name="Larsen C.K."/>
            <person name="Marshall I.P.G."/>
            <person name="Schramm A."/>
            <person name="Marietou A.G."/>
        </authorList>
    </citation>
    <scope>NUCLEOTIDE SEQUENCE [LARGE SCALE GENOMIC DNA]</scope>
    <source>
        <strain evidence="1 2">AcRS2</strain>
    </source>
</reference>
<evidence type="ECO:0008006" key="3">
    <source>
        <dbReference type="Google" id="ProtNLM"/>
    </source>
</evidence>
<evidence type="ECO:0000313" key="1">
    <source>
        <dbReference type="EMBL" id="NWH05738.1"/>
    </source>
</evidence>
<protein>
    <recommendedName>
        <fullName evidence="3">Helicase XPB/Ssl2 N-terminal domain-containing protein</fullName>
    </recommendedName>
</protein>
<proteinExistence type="predicted"/>
<dbReference type="EMBL" id="JACADJ010000044">
    <property type="protein sequence ID" value="NWH05738.1"/>
    <property type="molecule type" value="Genomic_DNA"/>
</dbReference>
<keyword evidence="2" id="KW-1185">Reference proteome</keyword>
<gene>
    <name evidence="1" type="ORF">HXW94_12205</name>
</gene>
<accession>A0A850TAV9</accession>
<dbReference type="Proteomes" id="UP000553343">
    <property type="component" value="Unassembled WGS sequence"/>
</dbReference>
<organism evidence="1 2">
    <name type="scientific">Desulfobacter latus</name>
    <dbReference type="NCBI Taxonomy" id="2292"/>
    <lineage>
        <taxon>Bacteria</taxon>
        <taxon>Pseudomonadati</taxon>
        <taxon>Thermodesulfobacteriota</taxon>
        <taxon>Desulfobacteria</taxon>
        <taxon>Desulfobacterales</taxon>
        <taxon>Desulfobacteraceae</taxon>
        <taxon>Desulfobacter</taxon>
    </lineage>
</organism>
<dbReference type="AlphaFoldDB" id="A0A850TAV9"/>
<evidence type="ECO:0000313" key="2">
    <source>
        <dbReference type="Proteomes" id="UP000553343"/>
    </source>
</evidence>
<dbReference type="RefSeq" id="WP_178367195.1">
    <property type="nucleotide sequence ID" value="NZ_JACADJ010000044.1"/>
</dbReference>
<comment type="caution">
    <text evidence="1">The sequence shown here is derived from an EMBL/GenBank/DDBJ whole genome shotgun (WGS) entry which is preliminary data.</text>
</comment>